<dbReference type="AlphaFoldDB" id="A0A545T0C8"/>
<keyword evidence="1" id="KW-0812">Transmembrane</keyword>
<keyword evidence="1" id="KW-1133">Transmembrane helix</keyword>
<reference evidence="2 3" key="1">
    <citation type="submission" date="2019-06" db="EMBL/GenBank/DDBJ databases">
        <title>Whole genome sequence for Rhodospirillaceae sp. R148.</title>
        <authorList>
            <person name="Wang G."/>
        </authorList>
    </citation>
    <scope>NUCLEOTIDE SEQUENCE [LARGE SCALE GENOMIC DNA]</scope>
    <source>
        <strain evidence="2 3">R148</strain>
    </source>
</reference>
<feature type="transmembrane region" description="Helical" evidence="1">
    <location>
        <begin position="111"/>
        <end position="134"/>
    </location>
</feature>
<keyword evidence="1" id="KW-0472">Membrane</keyword>
<dbReference type="Proteomes" id="UP000315252">
    <property type="component" value="Unassembled WGS sequence"/>
</dbReference>
<evidence type="ECO:0000256" key="1">
    <source>
        <dbReference type="SAM" id="Phobius"/>
    </source>
</evidence>
<evidence type="ECO:0008006" key="4">
    <source>
        <dbReference type="Google" id="ProtNLM"/>
    </source>
</evidence>
<keyword evidence="3" id="KW-1185">Reference proteome</keyword>
<dbReference type="OrthoDB" id="330925at2"/>
<accession>A0A545T0C8</accession>
<evidence type="ECO:0000313" key="2">
    <source>
        <dbReference type="EMBL" id="TQV70660.1"/>
    </source>
</evidence>
<evidence type="ECO:0000313" key="3">
    <source>
        <dbReference type="Proteomes" id="UP000315252"/>
    </source>
</evidence>
<dbReference type="RefSeq" id="WP_142899729.1">
    <property type="nucleotide sequence ID" value="NZ_ML660067.1"/>
</dbReference>
<feature type="transmembrane region" description="Helical" evidence="1">
    <location>
        <begin position="60"/>
        <end position="77"/>
    </location>
</feature>
<feature type="transmembrane region" description="Helical" evidence="1">
    <location>
        <begin position="12"/>
        <end position="40"/>
    </location>
</feature>
<protein>
    <recommendedName>
        <fullName evidence="4">Excinuclease ABC subunit A</fullName>
    </recommendedName>
</protein>
<name>A0A545T0C8_9PROT</name>
<dbReference type="EMBL" id="VHSH01000016">
    <property type="protein sequence ID" value="TQV70660.1"/>
    <property type="molecule type" value="Genomic_DNA"/>
</dbReference>
<feature type="transmembrane region" description="Helical" evidence="1">
    <location>
        <begin position="89"/>
        <end position="105"/>
    </location>
</feature>
<comment type="caution">
    <text evidence="2">The sequence shown here is derived from an EMBL/GenBank/DDBJ whole genome shotgun (WGS) entry which is preliminary data.</text>
</comment>
<sequence length="142" mass="15441">MSREKTENWLKAASAIVIGFGLVMLLGTLPATSAPVAFLTDLIFWPVDGRQVVSAPETRLLWAISGGILTGWGLLLWQISTRLYPQDPSLARTLILSSIGIWFLADGLGSILAGAPLNAVLNIGFLLLFFVPLWRPIQRAEV</sequence>
<proteinExistence type="predicted"/>
<gene>
    <name evidence="2" type="ORF">FKG95_27785</name>
</gene>
<organism evidence="2 3">
    <name type="scientific">Denitrobaculum tricleocarpae</name>
    <dbReference type="NCBI Taxonomy" id="2591009"/>
    <lineage>
        <taxon>Bacteria</taxon>
        <taxon>Pseudomonadati</taxon>
        <taxon>Pseudomonadota</taxon>
        <taxon>Alphaproteobacteria</taxon>
        <taxon>Rhodospirillales</taxon>
        <taxon>Rhodospirillaceae</taxon>
        <taxon>Denitrobaculum</taxon>
    </lineage>
</organism>